<protein>
    <submittedName>
        <fullName evidence="3">Formylmethanofuran dehydrogenase subunit B</fullName>
    </submittedName>
</protein>
<dbReference type="GO" id="GO:0016020">
    <property type="term" value="C:membrane"/>
    <property type="evidence" value="ECO:0007669"/>
    <property type="project" value="TreeGrafter"/>
</dbReference>
<dbReference type="NCBIfam" id="TIGR03129">
    <property type="entry name" value="one_C_dehyd_B"/>
    <property type="match status" value="1"/>
</dbReference>
<keyword evidence="1" id="KW-0560">Oxidoreductase</keyword>
<dbReference type="GeneID" id="97608452"/>
<dbReference type="PIRSF" id="PIRSF005646">
    <property type="entry name" value="FwdB"/>
    <property type="match status" value="1"/>
</dbReference>
<dbReference type="Gene3D" id="3.40.228.10">
    <property type="entry name" value="Dimethylsulfoxide Reductase, domain 2"/>
    <property type="match status" value="2"/>
</dbReference>
<dbReference type="PANTHER" id="PTHR43105">
    <property type="entry name" value="RESPIRATORY NITRATE REDUCTASE"/>
    <property type="match status" value="1"/>
</dbReference>
<evidence type="ECO:0000259" key="2">
    <source>
        <dbReference type="Pfam" id="PF00384"/>
    </source>
</evidence>
<proteinExistence type="predicted"/>
<evidence type="ECO:0000313" key="3">
    <source>
        <dbReference type="EMBL" id="PWR71164.1"/>
    </source>
</evidence>
<dbReference type="Gene3D" id="3.30.200.210">
    <property type="match status" value="1"/>
</dbReference>
<dbReference type="GO" id="GO:0022904">
    <property type="term" value="P:respiratory electron transport chain"/>
    <property type="evidence" value="ECO:0007669"/>
    <property type="project" value="TreeGrafter"/>
</dbReference>
<dbReference type="SUPFAM" id="SSF53706">
    <property type="entry name" value="Formate dehydrogenase/DMSO reductase, domains 1-3"/>
    <property type="match status" value="1"/>
</dbReference>
<dbReference type="AlphaFoldDB" id="A0A2V2MSE9"/>
<accession>A0A2V2MSE9</accession>
<keyword evidence="4" id="KW-1185">Reference proteome</keyword>
<sequence length="459" mass="50757">MPKILEGIGCPYCGCSCDDIKVVVSDDGKKILEVENACAIGTEIFLQATSSDRITRPRLRQSDGSWKEISYPEAFDYAAKAIVAAKKPLIYGFGSTTCEAQREAARLMELGCGILDNCASICHGPSLIAHFDNGYPSCTLGEVKNRADVILYWGANPIHAHPRHMSRYAIYPLGFFKGNGFFERTVIVVDPRNTDTAGIADYYLQVKPGHDYELFNAFRMVIYGFEKELPEMVAGIPKQTILEVAGILKQAKFGVFFFGMGLTHTDGRNHNIDIAISLTRDLNQISKWSIMAMRGHFNVAGANRVWCWSYGFPYCLDLTKGNCAHMNPGETSTIDLANRDEIDLFINIGTDAAAHFPIDTVRHLKKHTWITIDPNMSMAAEIADLHIPVGISGVEVPGIVYRMDNVPIQYRKVVDMPEGMLSDEEVLSGIANKVEEILAQEKIGFSITNSHKKIIPAGP</sequence>
<dbReference type="Pfam" id="PF00384">
    <property type="entry name" value="Molybdopterin"/>
    <property type="match status" value="1"/>
</dbReference>
<organism evidence="3 4">
    <name type="scientific">Methanospirillum stamsii</name>
    <dbReference type="NCBI Taxonomy" id="1277351"/>
    <lineage>
        <taxon>Archaea</taxon>
        <taxon>Methanobacteriati</taxon>
        <taxon>Methanobacteriota</taxon>
        <taxon>Stenosarchaea group</taxon>
        <taxon>Methanomicrobia</taxon>
        <taxon>Methanomicrobiales</taxon>
        <taxon>Methanospirillaceae</taxon>
        <taxon>Methanospirillum</taxon>
    </lineage>
</organism>
<evidence type="ECO:0000256" key="1">
    <source>
        <dbReference type="ARBA" id="ARBA00023002"/>
    </source>
</evidence>
<evidence type="ECO:0000313" key="4">
    <source>
        <dbReference type="Proteomes" id="UP000245934"/>
    </source>
</evidence>
<dbReference type="InterPro" id="IPR050123">
    <property type="entry name" value="Prok_molybdopt-oxidoreductase"/>
</dbReference>
<feature type="domain" description="Molybdopterin oxidoreductase" evidence="2">
    <location>
        <begin position="53"/>
        <end position="388"/>
    </location>
</feature>
<dbReference type="GO" id="GO:0018493">
    <property type="term" value="F:formylmethanofuran dehydrogenase activity"/>
    <property type="evidence" value="ECO:0007669"/>
    <property type="project" value="InterPro"/>
</dbReference>
<name>A0A2V2MSE9_9EURY</name>
<dbReference type="GO" id="GO:0015948">
    <property type="term" value="P:methanogenesis"/>
    <property type="evidence" value="ECO:0007669"/>
    <property type="project" value="InterPro"/>
</dbReference>
<dbReference type="CDD" id="cd02761">
    <property type="entry name" value="MopB_FmdB-FwdB"/>
    <property type="match status" value="1"/>
</dbReference>
<dbReference type="EMBL" id="QGMZ01000035">
    <property type="protein sequence ID" value="PWR71164.1"/>
    <property type="molecule type" value="Genomic_DNA"/>
</dbReference>
<reference evidence="3 4" key="1">
    <citation type="submission" date="2018-05" db="EMBL/GenBank/DDBJ databases">
        <title>Draft genome of Methanospirillum stamsii Pt1.</title>
        <authorList>
            <person name="Dueholm M.S."/>
            <person name="Nielsen P.H."/>
            <person name="Bakmann L.F."/>
            <person name="Otzen D.E."/>
        </authorList>
    </citation>
    <scope>NUCLEOTIDE SEQUENCE [LARGE SCALE GENOMIC DNA]</scope>
    <source>
        <strain evidence="3 4">Pt1</strain>
    </source>
</reference>
<dbReference type="GO" id="GO:0003954">
    <property type="term" value="F:NADH dehydrogenase activity"/>
    <property type="evidence" value="ECO:0007669"/>
    <property type="project" value="TreeGrafter"/>
</dbReference>
<dbReference type="PANTHER" id="PTHR43105:SF14">
    <property type="entry name" value="FORMATE DEHYDROGENASE H"/>
    <property type="match status" value="1"/>
</dbReference>
<dbReference type="Gene3D" id="3.40.50.740">
    <property type="match status" value="1"/>
</dbReference>
<dbReference type="Proteomes" id="UP000245934">
    <property type="component" value="Unassembled WGS sequence"/>
</dbReference>
<comment type="caution">
    <text evidence="3">The sequence shown here is derived from an EMBL/GenBank/DDBJ whole genome shotgun (WGS) entry which is preliminary data.</text>
</comment>
<dbReference type="InterPro" id="IPR006656">
    <property type="entry name" value="Mopterin_OxRdtase"/>
</dbReference>
<dbReference type="OrthoDB" id="23466at2157"/>
<dbReference type="RefSeq" id="WP_109941737.1">
    <property type="nucleotide sequence ID" value="NZ_CP176366.1"/>
</dbReference>
<dbReference type="InterPro" id="IPR016457">
    <property type="entry name" value="Formylmethanofuran_DH_bsu"/>
</dbReference>
<gene>
    <name evidence="3" type="ORF">DLD82_13915</name>
</gene>